<organism evidence="1 2">
    <name type="scientific">Lysinibacillus macroides</name>
    <dbReference type="NCBI Taxonomy" id="33935"/>
    <lineage>
        <taxon>Bacteria</taxon>
        <taxon>Bacillati</taxon>
        <taxon>Bacillota</taxon>
        <taxon>Bacilli</taxon>
        <taxon>Bacillales</taxon>
        <taxon>Bacillaceae</taxon>
        <taxon>Lysinibacillus</taxon>
    </lineage>
</organism>
<dbReference type="PATRIC" id="fig|33935.3.peg.2912"/>
<evidence type="ECO:0000313" key="2">
    <source>
        <dbReference type="Proteomes" id="UP000037977"/>
    </source>
</evidence>
<keyword evidence="2" id="KW-1185">Reference proteome</keyword>
<reference evidence="1 2" key="1">
    <citation type="submission" date="2015-07" db="EMBL/GenBank/DDBJ databases">
        <title>Genome sequencing project for genomic taxonomy and phylogenomics of Bacillus-like bacteria.</title>
        <authorList>
            <person name="Liu B."/>
            <person name="Wang J."/>
            <person name="Zhu Y."/>
            <person name="Liu G."/>
            <person name="Chen Q."/>
            <person name="Chen Z."/>
            <person name="Che J."/>
            <person name="Ge C."/>
            <person name="Shi H."/>
            <person name="Pan Z."/>
            <person name="Liu X."/>
        </authorList>
    </citation>
    <scope>NUCLEOTIDE SEQUENCE [LARGE SCALE GENOMIC DNA]</scope>
    <source>
        <strain evidence="1 2">DSM 54</strain>
    </source>
</reference>
<dbReference type="OrthoDB" id="2930704at2"/>
<dbReference type="RefSeq" id="WP_053993096.1">
    <property type="nucleotide sequence ID" value="NZ_CP065643.1"/>
</dbReference>
<protein>
    <submittedName>
        <fullName evidence="1">Transcriptional regulator</fullName>
    </submittedName>
</protein>
<name>A0A0N0CX01_9BACI</name>
<dbReference type="Proteomes" id="UP000037977">
    <property type="component" value="Unassembled WGS sequence"/>
</dbReference>
<proteinExistence type="predicted"/>
<comment type="caution">
    <text evidence="1">The sequence shown here is derived from an EMBL/GenBank/DDBJ whole genome shotgun (WGS) entry which is preliminary data.</text>
</comment>
<gene>
    <name evidence="1" type="ORF">ADM90_00365</name>
</gene>
<sequence>MMQVQYMKPFYTKITGDKLRLVFAYQYFSILKENEIFHFIPIEGKEMMINLKTQQIENLSEVFVFQKGNRFIRLPLYQLLLITNVHEHLAPILDSAVPQPQVQPTVTTVSVGEIDQLLAELEGKNFDHLIDRALAENNKALFFDLLQQKSHQFGGFEIE</sequence>
<dbReference type="EMBL" id="LGCI01000002">
    <property type="protein sequence ID" value="KOY83901.1"/>
    <property type="molecule type" value="Genomic_DNA"/>
</dbReference>
<dbReference type="AlphaFoldDB" id="A0A0N0CX01"/>
<evidence type="ECO:0000313" key="1">
    <source>
        <dbReference type="EMBL" id="KOY83901.1"/>
    </source>
</evidence>
<accession>A0A0N0CX01</accession>
<dbReference type="STRING" id="33935.ADM90_00365"/>